<feature type="domain" description="MobA-like NTP transferase" evidence="3">
    <location>
        <begin position="10"/>
        <end position="138"/>
    </location>
</feature>
<dbReference type="SUPFAM" id="SSF53448">
    <property type="entry name" value="Nucleotide-diphospho-sugar transferases"/>
    <property type="match status" value="1"/>
</dbReference>
<dbReference type="STRING" id="1192034.CAP_3937"/>
<dbReference type="EMBL" id="ASRX01000003">
    <property type="protein sequence ID" value="EYF08408.1"/>
    <property type="molecule type" value="Genomic_DNA"/>
</dbReference>
<evidence type="ECO:0000256" key="2">
    <source>
        <dbReference type="ARBA" id="ARBA00022695"/>
    </source>
</evidence>
<dbReference type="Gene3D" id="3.90.550.10">
    <property type="entry name" value="Spore Coat Polysaccharide Biosynthesis Protein SpsA, Chain A"/>
    <property type="match status" value="1"/>
</dbReference>
<keyword evidence="1" id="KW-0808">Transferase</keyword>
<gene>
    <name evidence="4" type="ORF">CAP_3937</name>
</gene>
<evidence type="ECO:0000259" key="3">
    <source>
        <dbReference type="Pfam" id="PF12804"/>
    </source>
</evidence>
<dbReference type="OrthoDB" id="9788272at2"/>
<keyword evidence="5" id="KW-1185">Reference proteome</keyword>
<dbReference type="RefSeq" id="WP_052373958.1">
    <property type="nucleotide sequence ID" value="NZ_ASRX01000003.1"/>
</dbReference>
<comment type="caution">
    <text evidence="4">The sequence shown here is derived from an EMBL/GenBank/DDBJ whole genome shotgun (WGS) entry which is preliminary data.</text>
</comment>
<dbReference type="Proteomes" id="UP000019678">
    <property type="component" value="Unassembled WGS sequence"/>
</dbReference>
<organism evidence="4 5">
    <name type="scientific">Chondromyces apiculatus DSM 436</name>
    <dbReference type="NCBI Taxonomy" id="1192034"/>
    <lineage>
        <taxon>Bacteria</taxon>
        <taxon>Pseudomonadati</taxon>
        <taxon>Myxococcota</taxon>
        <taxon>Polyangia</taxon>
        <taxon>Polyangiales</taxon>
        <taxon>Polyangiaceae</taxon>
        <taxon>Chondromyces</taxon>
    </lineage>
</organism>
<evidence type="ECO:0000313" key="5">
    <source>
        <dbReference type="Proteomes" id="UP000019678"/>
    </source>
</evidence>
<dbReference type="PANTHER" id="PTHR43584:SF8">
    <property type="entry name" value="N-ACETYLMURAMATE ALPHA-1-PHOSPHATE URIDYLYLTRANSFERASE"/>
    <property type="match status" value="1"/>
</dbReference>
<dbReference type="GO" id="GO:0016779">
    <property type="term" value="F:nucleotidyltransferase activity"/>
    <property type="evidence" value="ECO:0007669"/>
    <property type="project" value="UniProtKB-KW"/>
</dbReference>
<protein>
    <recommendedName>
        <fullName evidence="3">MobA-like NTP transferase domain-containing protein</fullName>
    </recommendedName>
</protein>
<reference evidence="4 5" key="1">
    <citation type="submission" date="2013-05" db="EMBL/GenBank/DDBJ databases">
        <title>Genome assembly of Chondromyces apiculatus DSM 436.</title>
        <authorList>
            <person name="Sharma G."/>
            <person name="Khatri I."/>
            <person name="Kaur C."/>
            <person name="Mayilraj S."/>
            <person name="Subramanian S."/>
        </authorList>
    </citation>
    <scope>NUCLEOTIDE SEQUENCE [LARGE SCALE GENOMIC DNA]</scope>
    <source>
        <strain evidence="4 5">DSM 436</strain>
    </source>
</reference>
<dbReference type="PANTHER" id="PTHR43584">
    <property type="entry name" value="NUCLEOTIDYL TRANSFERASE"/>
    <property type="match status" value="1"/>
</dbReference>
<dbReference type="InterPro" id="IPR025877">
    <property type="entry name" value="MobA-like_NTP_Trfase"/>
</dbReference>
<dbReference type="Pfam" id="PF12804">
    <property type="entry name" value="NTP_transf_3"/>
    <property type="match status" value="1"/>
</dbReference>
<name>A0A017TGI6_9BACT</name>
<sequence>MLNHLKLDRAIVLAAGTGSRLVSGETLPKPLKPVAGVPLLVRILRTLQSEGIREAVVILGHQGELIRRALLAEPSLSLSFTFVQNEQFLLRNGVSLLAAAPYVVEGSLLTMADHLYSPEIVRCLREMDLPEGASALAIDRDIARCFDLDDATKVQVEQGRIEQIAKELPAYNAIDTGVFRIGPALIAELSRLYAAHGDCSLSDGVRALAARGMFHACDVGDAQWIDVDTPAALNRAEAMIQVFGDSLGDDLAASLANTSAFESGTHVLPVSSRARMSQPFHDHRETA</sequence>
<dbReference type="InterPro" id="IPR050065">
    <property type="entry name" value="GlmU-like"/>
</dbReference>
<dbReference type="AlphaFoldDB" id="A0A017TGI6"/>
<proteinExistence type="predicted"/>
<dbReference type="InterPro" id="IPR029044">
    <property type="entry name" value="Nucleotide-diphossugar_trans"/>
</dbReference>
<keyword evidence="2" id="KW-0548">Nucleotidyltransferase</keyword>
<evidence type="ECO:0000313" key="4">
    <source>
        <dbReference type="EMBL" id="EYF08408.1"/>
    </source>
</evidence>
<evidence type="ECO:0000256" key="1">
    <source>
        <dbReference type="ARBA" id="ARBA00022679"/>
    </source>
</evidence>
<dbReference type="eggNOG" id="COG1213">
    <property type="taxonomic scope" value="Bacteria"/>
</dbReference>
<accession>A0A017TGI6</accession>